<sequence length="500" mass="55086">MLGPPRSPQRLPPPPSPSRSLKGMEKAVPPQTRSSSRSPYSEASDINKPLPPPGSSARISPFSLVPSSRTSPFSPAADKDKPLPECPRRSSSVYTADSGYNRNADSYSAHSHEQEQPRPLVIQPIAYKETISALLRRRLEDTPSPKSIPSEKSVGTLASQTWPQSDLVSPESPTMSGITAPSVADSRSAPSFKEFSTNLRNKKQHVVGASPLPRTSSPPPQVSSDFRAVSYESTRWTPEISPRTSDVIDGSLIPAPLAVGRNRDTVREGVRLTNDLEPPVVEERSQSRFSSSSDDFVIYTGVRESVKAYVRQKMQKKHDSPKKERKRVMSAASAKYPGMMTAKEYDRKHSTVSRKSSIQQGFSSVYDKISKLSMSSGQSKEEDQQPRGRKKQLAVPTSPYQKYGAAVWEAQKRGKKPQRSSAPAKTMTKKNKDGQAQRHPSISLSPGEVIGAFKSGRKQMIHVLDDTKHRLKRSESEKRRDALKQSIKLVGPADHVWNGG</sequence>
<feature type="compositionally biased region" description="Pro residues" evidence="1">
    <location>
        <begin position="1"/>
        <end position="17"/>
    </location>
</feature>
<feature type="region of interest" description="Disordered" evidence="1">
    <location>
        <begin position="312"/>
        <end position="359"/>
    </location>
</feature>
<comment type="caution">
    <text evidence="2">The sequence shown here is derived from an EMBL/GenBank/DDBJ whole genome shotgun (WGS) entry which is preliminary data.</text>
</comment>
<name>A0A8H7AIW6_9EURO</name>
<evidence type="ECO:0000256" key="1">
    <source>
        <dbReference type="SAM" id="MobiDB-lite"/>
    </source>
</evidence>
<feature type="region of interest" description="Disordered" evidence="1">
    <location>
        <begin position="373"/>
        <end position="448"/>
    </location>
</feature>
<feature type="region of interest" description="Disordered" evidence="1">
    <location>
        <begin position="1"/>
        <end position="121"/>
    </location>
</feature>
<feature type="compositionally biased region" description="Low complexity" evidence="1">
    <location>
        <begin position="34"/>
        <end position="44"/>
    </location>
</feature>
<feature type="compositionally biased region" description="Polar residues" evidence="1">
    <location>
        <begin position="156"/>
        <end position="179"/>
    </location>
</feature>
<gene>
    <name evidence="2" type="ORF">GJ744_008535</name>
</gene>
<dbReference type="OrthoDB" id="4225223at2759"/>
<protein>
    <submittedName>
        <fullName evidence="2">Uncharacterized protein</fullName>
    </submittedName>
</protein>
<feature type="compositionally biased region" description="Basic and acidic residues" evidence="1">
    <location>
        <begin position="469"/>
        <end position="483"/>
    </location>
</feature>
<keyword evidence="3" id="KW-1185">Reference proteome</keyword>
<feature type="region of interest" description="Disordered" evidence="1">
    <location>
        <begin position="138"/>
        <end position="224"/>
    </location>
</feature>
<proteinExistence type="predicted"/>
<evidence type="ECO:0000313" key="3">
    <source>
        <dbReference type="Proteomes" id="UP000606974"/>
    </source>
</evidence>
<accession>A0A8H7AIW6</accession>
<feature type="compositionally biased region" description="Basic and acidic residues" evidence="1">
    <location>
        <begin position="77"/>
        <end position="88"/>
    </location>
</feature>
<feature type="compositionally biased region" description="Polar residues" evidence="1">
    <location>
        <begin position="89"/>
        <end position="109"/>
    </location>
</feature>
<dbReference type="AlphaFoldDB" id="A0A8H7AIW6"/>
<evidence type="ECO:0000313" key="2">
    <source>
        <dbReference type="EMBL" id="KAF7508979.1"/>
    </source>
</evidence>
<dbReference type="EMBL" id="JAACFV010000047">
    <property type="protein sequence ID" value="KAF7508979.1"/>
    <property type="molecule type" value="Genomic_DNA"/>
</dbReference>
<dbReference type="Proteomes" id="UP000606974">
    <property type="component" value="Unassembled WGS sequence"/>
</dbReference>
<feature type="region of interest" description="Disordered" evidence="1">
    <location>
        <begin position="469"/>
        <end position="500"/>
    </location>
</feature>
<reference evidence="2" key="1">
    <citation type="submission" date="2020-02" db="EMBL/GenBank/DDBJ databases">
        <authorList>
            <person name="Palmer J.M."/>
        </authorList>
    </citation>
    <scope>NUCLEOTIDE SEQUENCE</scope>
    <source>
        <strain evidence="2">EPUS1.4</strain>
        <tissue evidence="2">Thallus</tissue>
    </source>
</reference>
<organism evidence="2 3">
    <name type="scientific">Endocarpon pusillum</name>
    <dbReference type="NCBI Taxonomy" id="364733"/>
    <lineage>
        <taxon>Eukaryota</taxon>
        <taxon>Fungi</taxon>
        <taxon>Dikarya</taxon>
        <taxon>Ascomycota</taxon>
        <taxon>Pezizomycotina</taxon>
        <taxon>Eurotiomycetes</taxon>
        <taxon>Chaetothyriomycetidae</taxon>
        <taxon>Verrucariales</taxon>
        <taxon>Verrucariaceae</taxon>
        <taxon>Endocarpon</taxon>
    </lineage>
</organism>